<evidence type="ECO:0000256" key="4">
    <source>
        <dbReference type="ARBA" id="ARBA00022989"/>
    </source>
</evidence>
<organism evidence="9 10">
    <name type="scientific">Phascolomyces articulosus</name>
    <dbReference type="NCBI Taxonomy" id="60185"/>
    <lineage>
        <taxon>Eukaryota</taxon>
        <taxon>Fungi</taxon>
        <taxon>Fungi incertae sedis</taxon>
        <taxon>Mucoromycota</taxon>
        <taxon>Mucoromycotina</taxon>
        <taxon>Mucoromycetes</taxon>
        <taxon>Mucorales</taxon>
        <taxon>Lichtheimiaceae</taxon>
        <taxon>Phascolomyces</taxon>
    </lineage>
</organism>
<proteinExistence type="predicted"/>
<sequence length="502" mass="57193">MTLEKTSTDDNINHRDTNGSCNSGHVVADVDEVKTPKFIYTQEEEKLVRKINFKTVPFICLITFLQYLDKATLNYSAVMGIYQDTKITGNQFGWLGSIFYLGYLLFQVPNQYFLQRFPISKYLGVCLVIWGVVLGCTPLAKDFSQLAALRFLQGFFEAAAYPSLQLLISTVYRRSEQILWFGALMGCTDLASTVGGLIGFGFWSMHGAYGLSGWKWCMLILGCITVIVGVITFFFMPDKANSKWYRLTFNEIAIVESRMRDNTIIQKKREINRQQIFEALQEPRFYSYMFICFLVHLVNGCVSIFTTTIIKNMGFSDMESILLNIPVGFSAILLNIMSIYLCYRFNENNYIGAIMSIITFIGILFLTVLPIGGSMLTGILLITPSPVSAITLTVISNNVSGYTKKVFYNGAYLVVYCLGNFTGPLMIRENEAPRYLSGMVGYMTGMIITIILFLYTRWTIVRDNRYRQRLKLENKLPPPPLSTRENELDYSDGQNLRFLYRP</sequence>
<dbReference type="InterPro" id="IPR020846">
    <property type="entry name" value="MFS_dom"/>
</dbReference>
<feature type="transmembrane region" description="Helical" evidence="7">
    <location>
        <begin position="439"/>
        <end position="460"/>
    </location>
</feature>
<reference evidence="9" key="2">
    <citation type="submission" date="2023-02" db="EMBL/GenBank/DDBJ databases">
        <authorList>
            <consortium name="DOE Joint Genome Institute"/>
            <person name="Mondo S.J."/>
            <person name="Chang Y."/>
            <person name="Wang Y."/>
            <person name="Ahrendt S."/>
            <person name="Andreopoulos W."/>
            <person name="Barry K."/>
            <person name="Beard J."/>
            <person name="Benny G.L."/>
            <person name="Blankenship S."/>
            <person name="Bonito G."/>
            <person name="Cuomo C."/>
            <person name="Desiro A."/>
            <person name="Gervers K.A."/>
            <person name="Hundley H."/>
            <person name="Kuo A."/>
            <person name="LaButti K."/>
            <person name="Lang B.F."/>
            <person name="Lipzen A."/>
            <person name="O'Donnell K."/>
            <person name="Pangilinan J."/>
            <person name="Reynolds N."/>
            <person name="Sandor L."/>
            <person name="Smith M.W."/>
            <person name="Tsang A."/>
            <person name="Grigoriev I.V."/>
            <person name="Stajich J.E."/>
            <person name="Spatafora J.W."/>
        </authorList>
    </citation>
    <scope>NUCLEOTIDE SEQUENCE</scope>
    <source>
        <strain evidence="9">RSA 2281</strain>
    </source>
</reference>
<evidence type="ECO:0000259" key="8">
    <source>
        <dbReference type="PROSITE" id="PS50850"/>
    </source>
</evidence>
<feature type="transmembrane region" description="Helical" evidence="7">
    <location>
        <begin position="407"/>
        <end position="427"/>
    </location>
</feature>
<keyword evidence="3 7" id="KW-0812">Transmembrane</keyword>
<feature type="transmembrane region" description="Helical" evidence="7">
    <location>
        <begin position="285"/>
        <end position="309"/>
    </location>
</feature>
<dbReference type="GO" id="GO:0016020">
    <property type="term" value="C:membrane"/>
    <property type="evidence" value="ECO:0007669"/>
    <property type="project" value="UniProtKB-SubCell"/>
</dbReference>
<comment type="caution">
    <text evidence="9">The sequence shown here is derived from an EMBL/GenBank/DDBJ whole genome shotgun (WGS) entry which is preliminary data.</text>
</comment>
<name>A0AAD5PJ50_9FUNG</name>
<keyword evidence="5 7" id="KW-0472">Membrane</keyword>
<evidence type="ECO:0000256" key="6">
    <source>
        <dbReference type="SAM" id="MobiDB-lite"/>
    </source>
</evidence>
<feature type="transmembrane region" description="Helical" evidence="7">
    <location>
        <begin position="375"/>
        <end position="395"/>
    </location>
</feature>
<gene>
    <name evidence="9" type="ORF">BDA99DRAFT_474742</name>
</gene>
<feature type="transmembrane region" description="Helical" evidence="7">
    <location>
        <begin position="350"/>
        <end position="369"/>
    </location>
</feature>
<evidence type="ECO:0000256" key="2">
    <source>
        <dbReference type="ARBA" id="ARBA00022448"/>
    </source>
</evidence>
<evidence type="ECO:0000313" key="9">
    <source>
        <dbReference type="EMBL" id="KAI9276859.1"/>
    </source>
</evidence>
<feature type="transmembrane region" description="Helical" evidence="7">
    <location>
        <begin position="213"/>
        <end position="236"/>
    </location>
</feature>
<feature type="region of interest" description="Disordered" evidence="6">
    <location>
        <begin position="1"/>
        <end position="20"/>
    </location>
</feature>
<feature type="transmembrane region" description="Helical" evidence="7">
    <location>
        <begin position="321"/>
        <end position="343"/>
    </location>
</feature>
<dbReference type="PANTHER" id="PTHR43791">
    <property type="entry name" value="PERMEASE-RELATED"/>
    <property type="match status" value="1"/>
</dbReference>
<dbReference type="AlphaFoldDB" id="A0AAD5PJ50"/>
<reference evidence="9" key="1">
    <citation type="journal article" date="2022" name="IScience">
        <title>Evolution of zygomycete secretomes and the origins of terrestrial fungal ecologies.</title>
        <authorList>
            <person name="Chang Y."/>
            <person name="Wang Y."/>
            <person name="Mondo S."/>
            <person name="Ahrendt S."/>
            <person name="Andreopoulos W."/>
            <person name="Barry K."/>
            <person name="Beard J."/>
            <person name="Benny G.L."/>
            <person name="Blankenship S."/>
            <person name="Bonito G."/>
            <person name="Cuomo C."/>
            <person name="Desiro A."/>
            <person name="Gervers K.A."/>
            <person name="Hundley H."/>
            <person name="Kuo A."/>
            <person name="LaButti K."/>
            <person name="Lang B.F."/>
            <person name="Lipzen A."/>
            <person name="O'Donnell K."/>
            <person name="Pangilinan J."/>
            <person name="Reynolds N."/>
            <person name="Sandor L."/>
            <person name="Smith M.E."/>
            <person name="Tsang A."/>
            <person name="Grigoriev I.V."/>
            <person name="Stajich J.E."/>
            <person name="Spatafora J.W."/>
        </authorList>
    </citation>
    <scope>NUCLEOTIDE SEQUENCE</scope>
    <source>
        <strain evidence="9">RSA 2281</strain>
    </source>
</reference>
<feature type="transmembrane region" description="Helical" evidence="7">
    <location>
        <begin position="179"/>
        <end position="201"/>
    </location>
</feature>
<evidence type="ECO:0000313" key="10">
    <source>
        <dbReference type="Proteomes" id="UP001209540"/>
    </source>
</evidence>
<dbReference type="PROSITE" id="PS50850">
    <property type="entry name" value="MFS"/>
    <property type="match status" value="1"/>
</dbReference>
<dbReference type="Pfam" id="PF07690">
    <property type="entry name" value="MFS_1"/>
    <property type="match status" value="1"/>
</dbReference>
<dbReference type="Proteomes" id="UP001209540">
    <property type="component" value="Unassembled WGS sequence"/>
</dbReference>
<feature type="transmembrane region" description="Helical" evidence="7">
    <location>
        <begin position="122"/>
        <end position="140"/>
    </location>
</feature>
<dbReference type="InterPro" id="IPR011701">
    <property type="entry name" value="MFS"/>
</dbReference>
<comment type="subcellular location">
    <subcellularLocation>
        <location evidence="1">Membrane</location>
        <topology evidence="1">Multi-pass membrane protein</topology>
    </subcellularLocation>
</comment>
<feature type="compositionally biased region" description="Basic and acidic residues" evidence="6">
    <location>
        <begin position="1"/>
        <end position="17"/>
    </location>
</feature>
<feature type="transmembrane region" description="Helical" evidence="7">
    <location>
        <begin position="92"/>
        <end position="110"/>
    </location>
</feature>
<feature type="domain" description="Major facilitator superfamily (MFS) profile" evidence="8">
    <location>
        <begin position="55"/>
        <end position="464"/>
    </location>
</feature>
<dbReference type="Gene3D" id="1.20.1250.20">
    <property type="entry name" value="MFS general substrate transporter like domains"/>
    <property type="match status" value="2"/>
</dbReference>
<evidence type="ECO:0000256" key="1">
    <source>
        <dbReference type="ARBA" id="ARBA00004141"/>
    </source>
</evidence>
<keyword evidence="4 7" id="KW-1133">Transmembrane helix</keyword>
<protein>
    <submittedName>
        <fullName evidence="9">Major facilitator superfamily domain-containing protein</fullName>
    </submittedName>
</protein>
<dbReference type="InterPro" id="IPR036259">
    <property type="entry name" value="MFS_trans_sf"/>
</dbReference>
<dbReference type="GO" id="GO:0022857">
    <property type="term" value="F:transmembrane transporter activity"/>
    <property type="evidence" value="ECO:0007669"/>
    <property type="project" value="InterPro"/>
</dbReference>
<dbReference type="EMBL" id="JAIXMP010000002">
    <property type="protein sequence ID" value="KAI9276859.1"/>
    <property type="molecule type" value="Genomic_DNA"/>
</dbReference>
<keyword evidence="2" id="KW-0813">Transport</keyword>
<evidence type="ECO:0000256" key="3">
    <source>
        <dbReference type="ARBA" id="ARBA00022692"/>
    </source>
</evidence>
<accession>A0AAD5PJ50</accession>
<dbReference type="PANTHER" id="PTHR43791:SF97">
    <property type="entry name" value="ALLANTOATE TRANSPORTER, PUTATIVE (AFU_ORTHOLOGUE AFUA_1G14700)-RELATED"/>
    <property type="match status" value="1"/>
</dbReference>
<keyword evidence="10" id="KW-1185">Reference proteome</keyword>
<evidence type="ECO:0000256" key="5">
    <source>
        <dbReference type="ARBA" id="ARBA00023136"/>
    </source>
</evidence>
<dbReference type="SUPFAM" id="SSF103473">
    <property type="entry name" value="MFS general substrate transporter"/>
    <property type="match status" value="1"/>
</dbReference>
<evidence type="ECO:0000256" key="7">
    <source>
        <dbReference type="SAM" id="Phobius"/>
    </source>
</evidence>